<dbReference type="Proteomes" id="UP001470230">
    <property type="component" value="Unassembled WGS sequence"/>
</dbReference>
<sequence length="512" mass="60870">MCFLYKTSESDESANLQNNRVQTELNDEVPFERPYFFNKNEIPYVERDEVSHFAEEFDIGIRNKSLERISESLSNFFDRVSYLDENRHICQRKLSDDTMIYIETTPVIADDIIFCLKNIMAIDIHLLVFDLMQYFSDSDAFMDDILVRNGLEYIIPHVSEMENQILLLKTIQILVTFSKNQKSHQKLISSEFTRKFFKICNSLFSPNNFKYINEMIYSSSVLMRQIVGIVTFFIDPTNMPMNTLNLSESEKAFLQHQESFKRMRNQTHQIESIISPKIYKILMNFFLPQPKNKYFEPKYFYHSQLEILQAFKLLHFDFFFIEKVFPIVLKMVPKMIQMNKIDSYQLITIVYENDINNDYKSAFFDPDDKDHYCFPWKCLRESILAEDKNEVFRALAVLRALFQYDKKAITVALRKRVHEGLIILIQNATFDVKEKVLCVINSWLKCTNLDKDRSMFLNKDFVDLLFDNFESYDDSIKQQIYMLIQLIGVLCIENPDLQQYICLRLEEIGFQQ</sequence>
<name>A0ABR2J2S4_9EUKA</name>
<dbReference type="InterPro" id="IPR016024">
    <property type="entry name" value="ARM-type_fold"/>
</dbReference>
<organism evidence="1 2">
    <name type="scientific">Tritrichomonas musculus</name>
    <dbReference type="NCBI Taxonomy" id="1915356"/>
    <lineage>
        <taxon>Eukaryota</taxon>
        <taxon>Metamonada</taxon>
        <taxon>Parabasalia</taxon>
        <taxon>Tritrichomonadida</taxon>
        <taxon>Tritrichomonadidae</taxon>
        <taxon>Tritrichomonas</taxon>
    </lineage>
</organism>
<dbReference type="EMBL" id="JAPFFF010000013">
    <property type="protein sequence ID" value="KAK8871856.1"/>
    <property type="molecule type" value="Genomic_DNA"/>
</dbReference>
<protein>
    <submittedName>
        <fullName evidence="1">Uncharacterized protein</fullName>
    </submittedName>
</protein>
<evidence type="ECO:0000313" key="1">
    <source>
        <dbReference type="EMBL" id="KAK8871856.1"/>
    </source>
</evidence>
<evidence type="ECO:0000313" key="2">
    <source>
        <dbReference type="Proteomes" id="UP001470230"/>
    </source>
</evidence>
<keyword evidence="2" id="KW-1185">Reference proteome</keyword>
<proteinExistence type="predicted"/>
<accession>A0ABR2J2S4</accession>
<comment type="caution">
    <text evidence="1">The sequence shown here is derived from an EMBL/GenBank/DDBJ whole genome shotgun (WGS) entry which is preliminary data.</text>
</comment>
<dbReference type="SUPFAM" id="SSF48371">
    <property type="entry name" value="ARM repeat"/>
    <property type="match status" value="1"/>
</dbReference>
<reference evidence="1 2" key="1">
    <citation type="submission" date="2024-04" db="EMBL/GenBank/DDBJ databases">
        <title>Tritrichomonas musculus Genome.</title>
        <authorList>
            <person name="Alves-Ferreira E."/>
            <person name="Grigg M."/>
            <person name="Lorenzi H."/>
            <person name="Galac M."/>
        </authorList>
    </citation>
    <scope>NUCLEOTIDE SEQUENCE [LARGE SCALE GENOMIC DNA]</scope>
    <source>
        <strain evidence="1 2">EAF2021</strain>
    </source>
</reference>
<gene>
    <name evidence="1" type="ORF">M9Y10_007600</name>
</gene>